<gene>
    <name evidence="2" type="ORF">IPN91_11130</name>
</gene>
<feature type="transmembrane region" description="Helical" evidence="1">
    <location>
        <begin position="120"/>
        <end position="136"/>
    </location>
</feature>
<name>A0A936F2Y9_9BACT</name>
<evidence type="ECO:0000313" key="3">
    <source>
        <dbReference type="Proteomes" id="UP000709959"/>
    </source>
</evidence>
<organism evidence="2 3">
    <name type="scientific">Candidatus Geothrix odensensis</name>
    <dbReference type="NCBI Taxonomy" id="2954440"/>
    <lineage>
        <taxon>Bacteria</taxon>
        <taxon>Pseudomonadati</taxon>
        <taxon>Acidobacteriota</taxon>
        <taxon>Holophagae</taxon>
        <taxon>Holophagales</taxon>
        <taxon>Holophagaceae</taxon>
        <taxon>Geothrix</taxon>
    </lineage>
</organism>
<keyword evidence="1" id="KW-0472">Membrane</keyword>
<feature type="transmembrane region" description="Helical" evidence="1">
    <location>
        <begin position="48"/>
        <end position="66"/>
    </location>
</feature>
<proteinExistence type="predicted"/>
<reference evidence="2 3" key="1">
    <citation type="submission" date="2020-10" db="EMBL/GenBank/DDBJ databases">
        <title>Connecting structure to function with the recovery of over 1000 high-quality activated sludge metagenome-assembled genomes encoding full-length rRNA genes using long-read sequencing.</title>
        <authorList>
            <person name="Singleton C.M."/>
            <person name="Petriglieri F."/>
            <person name="Kristensen J.M."/>
            <person name="Kirkegaard R.H."/>
            <person name="Michaelsen T.Y."/>
            <person name="Andersen M.H."/>
            <person name="Karst S.M."/>
            <person name="Dueholm M.S."/>
            <person name="Nielsen P.H."/>
            <person name="Albertsen M."/>
        </authorList>
    </citation>
    <scope>NUCLEOTIDE SEQUENCE [LARGE SCALE GENOMIC DNA]</scope>
    <source>
        <strain evidence="2">OdNE_18-Q3-R46-58_MAXAC.008</strain>
    </source>
</reference>
<evidence type="ECO:0000256" key="1">
    <source>
        <dbReference type="SAM" id="Phobius"/>
    </source>
</evidence>
<comment type="caution">
    <text evidence="2">The sequence shown here is derived from an EMBL/GenBank/DDBJ whole genome shotgun (WGS) entry which is preliminary data.</text>
</comment>
<dbReference type="AlphaFoldDB" id="A0A936F2Y9"/>
<dbReference type="EMBL" id="JADKCH010000012">
    <property type="protein sequence ID" value="MBK8573177.1"/>
    <property type="molecule type" value="Genomic_DNA"/>
</dbReference>
<accession>A0A936F2Y9</accession>
<evidence type="ECO:0000313" key="2">
    <source>
        <dbReference type="EMBL" id="MBK8573177.1"/>
    </source>
</evidence>
<dbReference type="Proteomes" id="UP000709959">
    <property type="component" value="Unassembled WGS sequence"/>
</dbReference>
<sequence>MSRPSAQPDADHPLVAGILALPILGLALALLGNLGLRAFAPVHAPGPWLRAGLALASVLPLGLLLIRFQRKVTKELDELMQRLLLEGIAIGAGAFLLLQALTLNLLAAGTLPWSLDPPELLLTPILCVGLGIAWRWRGYR</sequence>
<keyword evidence="1" id="KW-1133">Transmembrane helix</keyword>
<keyword evidence="1" id="KW-0812">Transmembrane</keyword>
<protein>
    <submittedName>
        <fullName evidence="2">Uncharacterized protein</fullName>
    </submittedName>
</protein>
<feature type="transmembrane region" description="Helical" evidence="1">
    <location>
        <begin position="12"/>
        <end position="36"/>
    </location>
</feature>
<feature type="transmembrane region" description="Helical" evidence="1">
    <location>
        <begin position="87"/>
        <end position="108"/>
    </location>
</feature>